<dbReference type="InterPro" id="IPR031303">
    <property type="entry name" value="C5_meth_CS"/>
</dbReference>
<evidence type="ECO:0000256" key="6">
    <source>
        <dbReference type="PROSITE-ProRule" id="PRU01016"/>
    </source>
</evidence>
<keyword evidence="2 6" id="KW-0808">Transferase</keyword>
<dbReference type="AlphaFoldDB" id="A0A840UGI2"/>
<dbReference type="InterPro" id="IPR018117">
    <property type="entry name" value="C5_DNA_meth_AS"/>
</dbReference>
<organism evidence="9 10">
    <name type="scientific">Marinobacter oulmenensis</name>
    <dbReference type="NCBI Taxonomy" id="643747"/>
    <lineage>
        <taxon>Bacteria</taxon>
        <taxon>Pseudomonadati</taxon>
        <taxon>Pseudomonadota</taxon>
        <taxon>Gammaproteobacteria</taxon>
        <taxon>Pseudomonadales</taxon>
        <taxon>Marinobacteraceae</taxon>
        <taxon>Marinobacter</taxon>
    </lineage>
</organism>
<keyword evidence="4" id="KW-0680">Restriction system</keyword>
<evidence type="ECO:0000256" key="2">
    <source>
        <dbReference type="ARBA" id="ARBA00022679"/>
    </source>
</evidence>
<proteinExistence type="inferred from homology"/>
<evidence type="ECO:0000313" key="9">
    <source>
        <dbReference type="EMBL" id="MBB5319887.1"/>
    </source>
</evidence>
<evidence type="ECO:0000256" key="8">
    <source>
        <dbReference type="RuleBase" id="RU000417"/>
    </source>
</evidence>
<protein>
    <recommendedName>
        <fullName evidence="8">Cytosine-specific methyltransferase</fullName>
        <ecNumber evidence="8">2.1.1.37</ecNumber>
    </recommendedName>
</protein>
<evidence type="ECO:0000256" key="5">
    <source>
        <dbReference type="ARBA" id="ARBA00047422"/>
    </source>
</evidence>
<sequence length="429" mass="47947">MSKAPVFIDLFAGCGGLSLGLLQAGWQGLFAIERSPDAFSTLHHNLVDSGRFDYQWPSWLSERAHDIEGFLKTHSERLTELEGKVDLIAGGPPCQGFSPAGRRDPNDPRNRMAERYMEVVSLVKPKFLLIENVRGFNSPFTKSGGAYSGVPYSEIVKERLDALGYDAKYEILKSSDFGVPQLRPRFILIAVKKNMGIKEDPFVLLKKQRSNFLKSKRLPVAKPVTVRQAICDLEISGKKLVAAMDGNIKGFMQIDYDARAVKSSPFTRLMRKGCGVGFAPNCLRLPRHSSDVVFRFNSILRDCRKGYTLSKEDRDRYGIKKHAITPLHPDKPSATLTTLPDDILHYSEPRILTVREMARIQSFPDWFAFLGPYTTGGKRRKVTCPRYTQVGNAVPPLLSEALGLFLATLLKSKRSSGEYSPLAIELGSF</sequence>
<comment type="similarity">
    <text evidence="6 7">Belongs to the class I-like SAM-binding methyltransferase superfamily. C5-methyltransferase family.</text>
</comment>
<accession>A0A840UGI2</accession>
<dbReference type="EC" id="2.1.1.37" evidence="8"/>
<keyword evidence="10" id="KW-1185">Reference proteome</keyword>
<dbReference type="InterPro" id="IPR001525">
    <property type="entry name" value="C5_MeTfrase"/>
</dbReference>
<dbReference type="EMBL" id="JACHFE010000001">
    <property type="protein sequence ID" value="MBB5319887.1"/>
    <property type="molecule type" value="Genomic_DNA"/>
</dbReference>
<dbReference type="NCBIfam" id="TIGR00675">
    <property type="entry name" value="dcm"/>
    <property type="match status" value="1"/>
</dbReference>
<dbReference type="PANTHER" id="PTHR10629:SF52">
    <property type="entry name" value="DNA (CYTOSINE-5)-METHYLTRANSFERASE 1"/>
    <property type="match status" value="1"/>
</dbReference>
<evidence type="ECO:0000256" key="3">
    <source>
        <dbReference type="ARBA" id="ARBA00022691"/>
    </source>
</evidence>
<keyword evidence="1 6" id="KW-0489">Methyltransferase</keyword>
<dbReference type="Pfam" id="PF00145">
    <property type="entry name" value="DNA_methylase"/>
    <property type="match status" value="1"/>
</dbReference>
<keyword evidence="3 6" id="KW-0949">S-adenosyl-L-methionine</keyword>
<dbReference type="RefSeq" id="WP_183699149.1">
    <property type="nucleotide sequence ID" value="NZ_JACHFE010000001.1"/>
</dbReference>
<reference evidence="9 10" key="1">
    <citation type="submission" date="2020-08" db="EMBL/GenBank/DDBJ databases">
        <title>Genomic Encyclopedia of Type Strains, Phase IV (KMG-IV): sequencing the most valuable type-strain genomes for metagenomic binning, comparative biology and taxonomic classification.</title>
        <authorList>
            <person name="Goeker M."/>
        </authorList>
    </citation>
    <scope>NUCLEOTIDE SEQUENCE [LARGE SCALE GENOMIC DNA]</scope>
    <source>
        <strain evidence="9 10">DSM 22359</strain>
    </source>
</reference>
<dbReference type="GO" id="GO:0044027">
    <property type="term" value="P:negative regulation of gene expression via chromosomal CpG island methylation"/>
    <property type="evidence" value="ECO:0007669"/>
    <property type="project" value="TreeGrafter"/>
</dbReference>
<evidence type="ECO:0000256" key="7">
    <source>
        <dbReference type="RuleBase" id="RU000416"/>
    </source>
</evidence>
<name>A0A840UGI2_9GAMM</name>
<evidence type="ECO:0000256" key="4">
    <source>
        <dbReference type="ARBA" id="ARBA00022747"/>
    </source>
</evidence>
<dbReference type="PRINTS" id="PR00105">
    <property type="entry name" value="C5METTRFRASE"/>
</dbReference>
<comment type="catalytic activity">
    <reaction evidence="5 8">
        <text>a 2'-deoxycytidine in DNA + S-adenosyl-L-methionine = a 5-methyl-2'-deoxycytidine in DNA + S-adenosyl-L-homocysteine + H(+)</text>
        <dbReference type="Rhea" id="RHEA:13681"/>
        <dbReference type="Rhea" id="RHEA-COMP:11369"/>
        <dbReference type="Rhea" id="RHEA-COMP:11370"/>
        <dbReference type="ChEBI" id="CHEBI:15378"/>
        <dbReference type="ChEBI" id="CHEBI:57856"/>
        <dbReference type="ChEBI" id="CHEBI:59789"/>
        <dbReference type="ChEBI" id="CHEBI:85452"/>
        <dbReference type="ChEBI" id="CHEBI:85454"/>
        <dbReference type="EC" id="2.1.1.37"/>
    </reaction>
</comment>
<dbReference type="GO" id="GO:0032259">
    <property type="term" value="P:methylation"/>
    <property type="evidence" value="ECO:0007669"/>
    <property type="project" value="UniProtKB-KW"/>
</dbReference>
<dbReference type="PANTHER" id="PTHR10629">
    <property type="entry name" value="CYTOSINE-SPECIFIC METHYLTRANSFERASE"/>
    <property type="match status" value="1"/>
</dbReference>
<feature type="active site" evidence="6">
    <location>
        <position position="94"/>
    </location>
</feature>
<dbReference type="GO" id="GO:0003677">
    <property type="term" value="F:DNA binding"/>
    <property type="evidence" value="ECO:0007669"/>
    <property type="project" value="TreeGrafter"/>
</dbReference>
<dbReference type="PROSITE" id="PS51679">
    <property type="entry name" value="SAM_MT_C5"/>
    <property type="match status" value="1"/>
</dbReference>
<dbReference type="InterPro" id="IPR050390">
    <property type="entry name" value="C5-Methyltransferase"/>
</dbReference>
<dbReference type="PROSITE" id="PS00095">
    <property type="entry name" value="C5_MTASE_2"/>
    <property type="match status" value="1"/>
</dbReference>
<evidence type="ECO:0000313" key="10">
    <source>
        <dbReference type="Proteomes" id="UP000591735"/>
    </source>
</evidence>
<dbReference type="Gene3D" id="3.40.50.150">
    <property type="entry name" value="Vaccinia Virus protein VP39"/>
    <property type="match status" value="1"/>
</dbReference>
<dbReference type="PROSITE" id="PS00094">
    <property type="entry name" value="C5_MTASE_1"/>
    <property type="match status" value="1"/>
</dbReference>
<dbReference type="InterPro" id="IPR029063">
    <property type="entry name" value="SAM-dependent_MTases_sf"/>
</dbReference>
<dbReference type="Proteomes" id="UP000591735">
    <property type="component" value="Unassembled WGS sequence"/>
</dbReference>
<gene>
    <name evidence="9" type="ORF">HNR38_000355</name>
</gene>
<dbReference type="Gene3D" id="3.90.120.10">
    <property type="entry name" value="DNA Methylase, subunit A, domain 2"/>
    <property type="match status" value="1"/>
</dbReference>
<comment type="caution">
    <text evidence="9">The sequence shown here is derived from an EMBL/GenBank/DDBJ whole genome shotgun (WGS) entry which is preliminary data.</text>
</comment>
<dbReference type="SUPFAM" id="SSF53335">
    <property type="entry name" value="S-adenosyl-L-methionine-dependent methyltransferases"/>
    <property type="match status" value="1"/>
</dbReference>
<evidence type="ECO:0000256" key="1">
    <source>
        <dbReference type="ARBA" id="ARBA00022603"/>
    </source>
</evidence>
<dbReference type="GO" id="GO:0003886">
    <property type="term" value="F:DNA (cytosine-5-)-methyltransferase activity"/>
    <property type="evidence" value="ECO:0007669"/>
    <property type="project" value="UniProtKB-EC"/>
</dbReference>
<dbReference type="GO" id="GO:0009307">
    <property type="term" value="P:DNA restriction-modification system"/>
    <property type="evidence" value="ECO:0007669"/>
    <property type="project" value="UniProtKB-KW"/>
</dbReference>